<gene>
    <name evidence="8" type="ORF">GT747_00395</name>
    <name evidence="9" type="ORF">SAMN05444424_1904</name>
</gene>
<dbReference type="Proteomes" id="UP000184089">
    <property type="component" value="Unassembled WGS sequence"/>
</dbReference>
<keyword evidence="4" id="KW-0479">Metal-binding</keyword>
<dbReference type="SUPFAM" id="SSF52218">
    <property type="entry name" value="Flavoproteins"/>
    <property type="match status" value="1"/>
</dbReference>
<evidence type="ECO:0000256" key="6">
    <source>
        <dbReference type="ARBA" id="ARBA00023014"/>
    </source>
</evidence>
<dbReference type="Proteomes" id="UP000474718">
    <property type="component" value="Unassembled WGS sequence"/>
</dbReference>
<keyword evidence="3" id="KW-0004">4Fe-4S</keyword>
<keyword evidence="11" id="KW-1185">Reference proteome</keyword>
<organism evidence="9 10">
    <name type="scientific">Bittarella massiliensis</name>
    <name type="common">ex Durand et al. 2017</name>
    <dbReference type="NCBI Taxonomy" id="1720313"/>
    <lineage>
        <taxon>Bacteria</taxon>
        <taxon>Bacillati</taxon>
        <taxon>Bacillota</taxon>
        <taxon>Clostridia</taxon>
        <taxon>Eubacteriales</taxon>
        <taxon>Oscillospiraceae</taxon>
        <taxon>Bittarella (ex Durand et al. 2017)</taxon>
    </lineage>
</organism>
<evidence type="ECO:0000256" key="1">
    <source>
        <dbReference type="ARBA" id="ARBA00003532"/>
    </source>
</evidence>
<evidence type="ECO:0000256" key="4">
    <source>
        <dbReference type="ARBA" id="ARBA00022723"/>
    </source>
</evidence>
<dbReference type="SUPFAM" id="SSF54862">
    <property type="entry name" value="4Fe-4S ferredoxins"/>
    <property type="match status" value="1"/>
</dbReference>
<comment type="function">
    <text evidence="1">Ferredoxins are iron-sulfur proteins that transfer electrons in a wide variety of metabolic reactions.</text>
</comment>
<feature type="domain" description="4Fe-4S ferredoxin-type" evidence="7">
    <location>
        <begin position="209"/>
        <end position="235"/>
    </location>
</feature>
<evidence type="ECO:0000259" key="7">
    <source>
        <dbReference type="PROSITE" id="PS51379"/>
    </source>
</evidence>
<reference evidence="8 11" key="3">
    <citation type="journal article" date="2019" name="Nat. Med.">
        <title>A library of human gut bacterial isolates paired with longitudinal multiomics data enables mechanistic microbiome research.</title>
        <authorList>
            <person name="Poyet M."/>
            <person name="Groussin M."/>
            <person name="Gibbons S.M."/>
            <person name="Avila-Pacheco J."/>
            <person name="Jiang X."/>
            <person name="Kearney S.M."/>
            <person name="Perrotta A.R."/>
            <person name="Berdy B."/>
            <person name="Zhao S."/>
            <person name="Lieberman T.D."/>
            <person name="Swanson P.K."/>
            <person name="Smith M."/>
            <person name="Roesemann S."/>
            <person name="Alexander J.E."/>
            <person name="Rich S.A."/>
            <person name="Livny J."/>
            <person name="Vlamakis H."/>
            <person name="Clish C."/>
            <person name="Bullock K."/>
            <person name="Deik A."/>
            <person name="Scott J."/>
            <person name="Pierce K.A."/>
            <person name="Xavier R.J."/>
            <person name="Alm E.J."/>
        </authorList>
    </citation>
    <scope>NUCLEOTIDE SEQUENCE [LARGE SCALE GENOMIC DNA]</scope>
    <source>
        <strain evidence="8 11">BIOML-A2</strain>
    </source>
</reference>
<dbReference type="InterPro" id="IPR017900">
    <property type="entry name" value="4Fe4S_Fe_S_CS"/>
</dbReference>
<keyword evidence="5" id="KW-0408">Iron</keyword>
<evidence type="ECO:0000313" key="9">
    <source>
        <dbReference type="EMBL" id="SHG21427.1"/>
    </source>
</evidence>
<dbReference type="InterPro" id="IPR050157">
    <property type="entry name" value="PSI_iron-sulfur_center"/>
</dbReference>
<dbReference type="Pfam" id="PF12838">
    <property type="entry name" value="Fer4_7"/>
    <property type="match status" value="1"/>
</dbReference>
<dbReference type="GO" id="GO:0046872">
    <property type="term" value="F:metal ion binding"/>
    <property type="evidence" value="ECO:0007669"/>
    <property type="project" value="UniProtKB-KW"/>
</dbReference>
<sequence>MKIKSAQLIYFSAAGTTERTACLIGEGLALPTQGRNLLRQPLTEEWALPADCLAVVCVPVYAGRVPALCAESLRRLKGEGGPALAVAVYGNRDFDDCLVELSDLLEAGGFHTVGAAAAVAQHSIFPTVGQGRPDGEDAAFLARFAAGGEAAAEALDPAAPPALHLPGGRPYREARSVPLHPSGDRRCTGCGACAAVCPAGAIDPAAPKETDGERCIACAACIAVCPTGARAFRGPAYRLAQKGFEKKCAARREPVAFFG</sequence>
<feature type="domain" description="4Fe-4S ferredoxin-type" evidence="7">
    <location>
        <begin position="179"/>
        <end position="207"/>
    </location>
</feature>
<protein>
    <recommendedName>
        <fullName evidence="2">Ferredoxin</fullName>
    </recommendedName>
</protein>
<reference evidence="10" key="1">
    <citation type="submission" date="2016-11" db="EMBL/GenBank/DDBJ databases">
        <authorList>
            <person name="Jaros S."/>
            <person name="Januszkiewicz K."/>
            <person name="Wedrychowicz H."/>
        </authorList>
    </citation>
    <scope>NUCLEOTIDE SEQUENCE [LARGE SCALE GENOMIC DNA]</scope>
    <source>
        <strain evidence="10">DSM 4029</strain>
    </source>
</reference>
<evidence type="ECO:0000313" key="11">
    <source>
        <dbReference type="Proteomes" id="UP000474718"/>
    </source>
</evidence>
<accession>A0AAQ1MDZ8</accession>
<dbReference type="EMBL" id="FQVY01000002">
    <property type="protein sequence ID" value="SHG21427.1"/>
    <property type="molecule type" value="Genomic_DNA"/>
</dbReference>
<dbReference type="EMBL" id="WWVX01000001">
    <property type="protein sequence ID" value="MZL68234.1"/>
    <property type="molecule type" value="Genomic_DNA"/>
</dbReference>
<dbReference type="PANTHER" id="PTHR24960:SF80">
    <property type="entry name" value="FERREDOXIN"/>
    <property type="match status" value="1"/>
</dbReference>
<dbReference type="Gene3D" id="3.40.50.360">
    <property type="match status" value="1"/>
</dbReference>
<evidence type="ECO:0000256" key="5">
    <source>
        <dbReference type="ARBA" id="ARBA00023004"/>
    </source>
</evidence>
<evidence type="ECO:0000256" key="3">
    <source>
        <dbReference type="ARBA" id="ARBA00022485"/>
    </source>
</evidence>
<name>A0AAQ1MDZ8_9FIRM</name>
<dbReference type="GO" id="GO:0051539">
    <property type="term" value="F:4 iron, 4 sulfur cluster binding"/>
    <property type="evidence" value="ECO:0007669"/>
    <property type="project" value="UniProtKB-KW"/>
</dbReference>
<comment type="caution">
    <text evidence="9">The sequence shown here is derived from an EMBL/GenBank/DDBJ whole genome shotgun (WGS) entry which is preliminary data.</text>
</comment>
<evidence type="ECO:0000256" key="2">
    <source>
        <dbReference type="ARBA" id="ARBA00013529"/>
    </source>
</evidence>
<proteinExistence type="predicted"/>
<keyword evidence="6" id="KW-0411">Iron-sulfur</keyword>
<dbReference type="AlphaFoldDB" id="A0AAQ1MDZ8"/>
<dbReference type="PROSITE" id="PS00198">
    <property type="entry name" value="4FE4S_FER_1"/>
    <property type="match status" value="2"/>
</dbReference>
<dbReference type="RefSeq" id="WP_073261146.1">
    <property type="nucleotide sequence ID" value="NZ_FQVY01000002.1"/>
</dbReference>
<dbReference type="PANTHER" id="PTHR24960">
    <property type="entry name" value="PHOTOSYSTEM I IRON-SULFUR CENTER-RELATED"/>
    <property type="match status" value="1"/>
</dbReference>
<evidence type="ECO:0000313" key="10">
    <source>
        <dbReference type="Proteomes" id="UP000184089"/>
    </source>
</evidence>
<evidence type="ECO:0000313" key="8">
    <source>
        <dbReference type="EMBL" id="MZL68234.1"/>
    </source>
</evidence>
<dbReference type="InterPro" id="IPR029039">
    <property type="entry name" value="Flavoprotein-like_sf"/>
</dbReference>
<dbReference type="Gene3D" id="3.30.70.20">
    <property type="match status" value="1"/>
</dbReference>
<dbReference type="PROSITE" id="PS51379">
    <property type="entry name" value="4FE4S_FER_2"/>
    <property type="match status" value="2"/>
</dbReference>
<reference evidence="9" key="2">
    <citation type="submission" date="2016-11" db="EMBL/GenBank/DDBJ databases">
        <authorList>
            <person name="Varghese N."/>
            <person name="Submissions S."/>
        </authorList>
    </citation>
    <scope>NUCLEOTIDE SEQUENCE</scope>
    <source>
        <strain evidence="9">DSM 4029</strain>
    </source>
</reference>
<dbReference type="InterPro" id="IPR017896">
    <property type="entry name" value="4Fe4S_Fe-S-bd"/>
</dbReference>